<keyword evidence="4" id="KW-1185">Reference proteome</keyword>
<feature type="transmembrane region" description="Helical" evidence="2">
    <location>
        <begin position="69"/>
        <end position="90"/>
    </location>
</feature>
<gene>
    <name evidence="3" type="ORF">T472_0204570</name>
</gene>
<name>V7I7C9_9CLOT</name>
<keyword evidence="1" id="KW-0175">Coiled coil</keyword>
<keyword evidence="2" id="KW-0472">Membrane</keyword>
<dbReference type="PATRIC" id="fig|994573.3.peg.858"/>
<proteinExistence type="predicted"/>
<accession>V7I7C9</accession>
<feature type="coiled-coil region" evidence="1">
    <location>
        <begin position="202"/>
        <end position="236"/>
    </location>
</feature>
<evidence type="ECO:0000256" key="1">
    <source>
        <dbReference type="SAM" id="Coils"/>
    </source>
</evidence>
<feature type="transmembrane region" description="Helical" evidence="2">
    <location>
        <begin position="111"/>
        <end position="130"/>
    </location>
</feature>
<dbReference type="AlphaFoldDB" id="V7I7C9"/>
<dbReference type="STRING" id="994573.T472_0204570"/>
<evidence type="ECO:0000313" key="3">
    <source>
        <dbReference type="EMBL" id="ETA81788.1"/>
    </source>
</evidence>
<dbReference type="eggNOG" id="COG4905">
    <property type="taxonomic scope" value="Bacteria"/>
</dbReference>
<feature type="transmembrane region" description="Helical" evidence="2">
    <location>
        <begin position="150"/>
        <end position="169"/>
    </location>
</feature>
<keyword evidence="2" id="KW-1133">Transmembrane helix</keyword>
<dbReference type="Proteomes" id="UP000017747">
    <property type="component" value="Unassembled WGS sequence"/>
</dbReference>
<sequence>MYMHYLVDEFLLFLAYSFIGWVSEVIYCSVPEKKLVNRGFLTGPYCPIYGIGALVVINVLTPFSENPIIVYFLAVIITSLLEYVTGYLLERVYHLKWWDYSKYKFNIHGRVVLHNSLIFGVLSLITIYFLNPILLNMINNLPLNMRYTLSLLLLSIFLTDNIISTLKTLKLNTNLSKLHMIADEIKEKMSEKLSLKSKSMQSSEEESQIRILATKIDELNQNFNDISKQSKEVVKRIFIAFPNITSKLHKEILIELKAINKTNINKNKKLKHRGN</sequence>
<dbReference type="Pfam" id="PF06541">
    <property type="entry name" value="ABC_trans_CmpB"/>
    <property type="match status" value="1"/>
</dbReference>
<organism evidence="3 4">
    <name type="scientific">Youngiibacter fragilis 232.1</name>
    <dbReference type="NCBI Taxonomy" id="994573"/>
    <lineage>
        <taxon>Bacteria</taxon>
        <taxon>Bacillati</taxon>
        <taxon>Bacillota</taxon>
        <taxon>Clostridia</taxon>
        <taxon>Eubacteriales</taxon>
        <taxon>Clostridiaceae</taxon>
        <taxon>Youngiibacter</taxon>
    </lineage>
</organism>
<dbReference type="EMBL" id="AXUN02000065">
    <property type="protein sequence ID" value="ETA81788.1"/>
    <property type="molecule type" value="Genomic_DNA"/>
</dbReference>
<keyword evidence="2" id="KW-0812">Transmembrane</keyword>
<protein>
    <submittedName>
        <fullName evidence="3">Membrane protein</fullName>
    </submittedName>
</protein>
<reference evidence="3 4" key="1">
    <citation type="journal article" date="2014" name="Genome Announc.">
        <title>Genome Sequence of Youngiibacter fragilis, the Type Strain of the Genus Youngiibacter.</title>
        <authorList>
            <person name="Wawrik C.B."/>
            <person name="Callaghan A.V."/>
            <person name="Stamps B.W."/>
            <person name="Wawrik B."/>
        </authorList>
    </citation>
    <scope>NUCLEOTIDE SEQUENCE [LARGE SCALE GENOMIC DNA]</scope>
    <source>
        <strain evidence="3 4">232.1</strain>
    </source>
</reference>
<evidence type="ECO:0000256" key="2">
    <source>
        <dbReference type="SAM" id="Phobius"/>
    </source>
</evidence>
<feature type="transmembrane region" description="Helical" evidence="2">
    <location>
        <begin position="42"/>
        <end position="63"/>
    </location>
</feature>
<evidence type="ECO:0000313" key="4">
    <source>
        <dbReference type="Proteomes" id="UP000017747"/>
    </source>
</evidence>
<feature type="transmembrane region" description="Helical" evidence="2">
    <location>
        <begin position="12"/>
        <end position="30"/>
    </location>
</feature>
<dbReference type="InterPro" id="IPR010540">
    <property type="entry name" value="CmpB_TMEM229"/>
</dbReference>
<comment type="caution">
    <text evidence="3">The sequence shown here is derived from an EMBL/GenBank/DDBJ whole genome shotgun (WGS) entry which is preliminary data.</text>
</comment>